<gene>
    <name evidence="3" type="ORF">FY550_09760</name>
</gene>
<dbReference type="Proteomes" id="UP000322553">
    <property type="component" value="Chromosome"/>
</dbReference>
<keyword evidence="2" id="KW-1133">Transmembrane helix</keyword>
<reference evidence="3 4" key="1">
    <citation type="submission" date="2019-08" db="EMBL/GenBank/DDBJ databases">
        <title>Complete genome sequence of Kushneria sp. YCWA18, a halophilic phosphate-solubilizing bacterium isolated from Daqiao saltern in China.</title>
        <authorList>
            <person name="Du G.-X."/>
            <person name="Qu L.-Y."/>
        </authorList>
    </citation>
    <scope>NUCLEOTIDE SEQUENCE [LARGE SCALE GENOMIC DNA]</scope>
    <source>
        <strain evidence="3 4">YCWA18</strain>
    </source>
</reference>
<dbReference type="PANTHER" id="PTHR35335">
    <property type="entry name" value="UPF0716 PROTEIN FXSA"/>
    <property type="match status" value="1"/>
</dbReference>
<dbReference type="Pfam" id="PF04186">
    <property type="entry name" value="FxsA"/>
    <property type="match status" value="1"/>
</dbReference>
<dbReference type="KEGG" id="kuy:FY550_09760"/>
<dbReference type="NCBIfam" id="NF008528">
    <property type="entry name" value="PRK11463.1-2"/>
    <property type="match status" value="1"/>
</dbReference>
<dbReference type="PANTHER" id="PTHR35335:SF1">
    <property type="entry name" value="UPF0716 PROTEIN FXSA"/>
    <property type="match status" value="1"/>
</dbReference>
<feature type="transmembrane region" description="Helical" evidence="2">
    <location>
        <begin position="31"/>
        <end position="53"/>
    </location>
</feature>
<evidence type="ECO:0000256" key="2">
    <source>
        <dbReference type="SAM" id="Phobius"/>
    </source>
</evidence>
<feature type="transmembrane region" description="Helical" evidence="2">
    <location>
        <begin position="60"/>
        <end position="77"/>
    </location>
</feature>
<dbReference type="OrthoDB" id="9792788at2"/>
<dbReference type="GO" id="GO:0016020">
    <property type="term" value="C:membrane"/>
    <property type="evidence" value="ECO:0007669"/>
    <property type="project" value="InterPro"/>
</dbReference>
<evidence type="ECO:0000256" key="1">
    <source>
        <dbReference type="SAM" id="MobiDB-lite"/>
    </source>
</evidence>
<evidence type="ECO:0000313" key="3">
    <source>
        <dbReference type="EMBL" id="QEL11396.1"/>
    </source>
</evidence>
<organism evidence="3 4">
    <name type="scientific">Kushneria phosphatilytica</name>
    <dbReference type="NCBI Taxonomy" id="657387"/>
    <lineage>
        <taxon>Bacteria</taxon>
        <taxon>Pseudomonadati</taxon>
        <taxon>Pseudomonadota</taxon>
        <taxon>Gammaproteobacteria</taxon>
        <taxon>Oceanospirillales</taxon>
        <taxon>Halomonadaceae</taxon>
        <taxon>Kushneria</taxon>
    </lineage>
</organism>
<keyword evidence="2" id="KW-0472">Membrane</keyword>
<dbReference type="EMBL" id="CP043420">
    <property type="protein sequence ID" value="QEL11396.1"/>
    <property type="molecule type" value="Genomic_DNA"/>
</dbReference>
<feature type="compositionally biased region" description="Basic and acidic residues" evidence="1">
    <location>
        <begin position="164"/>
        <end position="203"/>
    </location>
</feature>
<proteinExistence type="predicted"/>
<accession>A0A5C0ZZS5</accession>
<feature type="region of interest" description="Disordered" evidence="1">
    <location>
        <begin position="154"/>
        <end position="203"/>
    </location>
</feature>
<keyword evidence="4" id="KW-1185">Reference proteome</keyword>
<protein>
    <submittedName>
        <fullName evidence="3">FxsA family protein</fullName>
    </submittedName>
</protein>
<sequence length="203" mass="22654">MNVPACRGMVVYGYNRYHDGKMTSFRSGVPILMPFLLLLLIFLLFDFSTLFMLGHWIGGLYAFLIMVATAVIGVQLIRHEGMTTLRQAQARFLAGENSSDEVMRGVSVIFAGMLLMLPGTLTDLLAMGCLLPITNRLLTRRMLGRTARSGIFSGRFQDIGSGPGEHREPGFDEGHPHDEKSRQSPHGKPLEGDYIESERHRDQ</sequence>
<dbReference type="InterPro" id="IPR007313">
    <property type="entry name" value="FxsA"/>
</dbReference>
<dbReference type="AlphaFoldDB" id="A0A5C0ZZS5"/>
<name>A0A5C0ZZS5_9GAMM</name>
<keyword evidence="2" id="KW-0812">Transmembrane</keyword>
<evidence type="ECO:0000313" key="4">
    <source>
        <dbReference type="Proteomes" id="UP000322553"/>
    </source>
</evidence>
<feature type="transmembrane region" description="Helical" evidence="2">
    <location>
        <begin position="108"/>
        <end position="133"/>
    </location>
</feature>